<evidence type="ECO:0000313" key="3">
    <source>
        <dbReference type="EMBL" id="MBO2465770.1"/>
    </source>
</evidence>
<name>A0ABS3S9T6_9ACTN</name>
<evidence type="ECO:0000256" key="2">
    <source>
        <dbReference type="SAM" id="Phobius"/>
    </source>
</evidence>
<feature type="transmembrane region" description="Helical" evidence="2">
    <location>
        <begin position="6"/>
        <end position="27"/>
    </location>
</feature>
<proteinExistence type="predicted"/>
<sequence length="83" mass="8894">MALIIGGAMTISLMFGILLGAVFAPTLDREGEHPGRTRAVQADDLQVHRSGRTPSSHRAGQVRGRPLAGAPTVSRRGRPRARR</sequence>
<dbReference type="EMBL" id="JAGEPF010000052">
    <property type="protein sequence ID" value="MBO2465770.1"/>
    <property type="molecule type" value="Genomic_DNA"/>
</dbReference>
<keyword evidence="2" id="KW-0812">Transmembrane</keyword>
<keyword evidence="2" id="KW-1133">Transmembrane helix</keyword>
<organism evidence="3 4">
    <name type="scientific">Actinomadura violacea</name>
    <dbReference type="NCBI Taxonomy" id="2819934"/>
    <lineage>
        <taxon>Bacteria</taxon>
        <taxon>Bacillati</taxon>
        <taxon>Actinomycetota</taxon>
        <taxon>Actinomycetes</taxon>
        <taxon>Streptosporangiales</taxon>
        <taxon>Thermomonosporaceae</taxon>
        <taxon>Actinomadura</taxon>
    </lineage>
</organism>
<comment type="caution">
    <text evidence="3">The sequence shown here is derived from an EMBL/GenBank/DDBJ whole genome shotgun (WGS) entry which is preliminary data.</text>
</comment>
<reference evidence="3 4" key="1">
    <citation type="submission" date="2021-03" db="EMBL/GenBank/DDBJ databases">
        <title>Actinomadura violae sp. nov., isolated from lichen in Thailand.</title>
        <authorList>
            <person name="Kanchanasin P."/>
            <person name="Saeng-In P."/>
            <person name="Phongsopitanun W."/>
            <person name="Yuki M."/>
            <person name="Kudo T."/>
            <person name="Ohkuma M."/>
            <person name="Tanasupawat S."/>
        </authorList>
    </citation>
    <scope>NUCLEOTIDE SEQUENCE [LARGE SCALE GENOMIC DNA]</scope>
    <source>
        <strain evidence="3 4">LCR2-06</strain>
    </source>
</reference>
<evidence type="ECO:0000313" key="4">
    <source>
        <dbReference type="Proteomes" id="UP000680206"/>
    </source>
</evidence>
<dbReference type="RefSeq" id="WP_208252622.1">
    <property type="nucleotide sequence ID" value="NZ_JAGEPF010000052.1"/>
</dbReference>
<dbReference type="Proteomes" id="UP000680206">
    <property type="component" value="Unassembled WGS sequence"/>
</dbReference>
<protein>
    <submittedName>
        <fullName evidence="3">Uncharacterized protein</fullName>
    </submittedName>
</protein>
<keyword evidence="4" id="KW-1185">Reference proteome</keyword>
<gene>
    <name evidence="3" type="ORF">J4709_50260</name>
</gene>
<evidence type="ECO:0000256" key="1">
    <source>
        <dbReference type="SAM" id="MobiDB-lite"/>
    </source>
</evidence>
<feature type="region of interest" description="Disordered" evidence="1">
    <location>
        <begin position="31"/>
        <end position="83"/>
    </location>
</feature>
<accession>A0ABS3S9T6</accession>
<keyword evidence="2" id="KW-0472">Membrane</keyword>